<dbReference type="GeneID" id="82205376"/>
<protein>
    <submittedName>
        <fullName evidence="1">Abi protein</fullName>
    </submittedName>
</protein>
<dbReference type="Proteomes" id="UP000245622">
    <property type="component" value="Chromosome 1"/>
</dbReference>
<dbReference type="AlphaFoldDB" id="A0A1V1I158"/>
<reference evidence="1 2" key="1">
    <citation type="submission" date="2014-04" db="EMBL/GenBank/DDBJ databases">
        <authorList>
            <person name="Hornung B.V."/>
        </authorList>
    </citation>
    <scope>NUCLEOTIDE SEQUENCE [LARGE SCALE GENOMIC DNA]</scope>
    <source>
        <strain evidence="1 2">CRIB</strain>
    </source>
</reference>
<dbReference type="InterPro" id="IPR011664">
    <property type="entry name" value="Abi_system_AbiD/AbiF-like"/>
</dbReference>
<evidence type="ECO:0000313" key="1">
    <source>
        <dbReference type="EMBL" id="CED93948.1"/>
    </source>
</evidence>
<proteinExistence type="predicted"/>
<dbReference type="PIRSF" id="PIRSF034934">
    <property type="entry name" value="AbiF_AbiD"/>
    <property type="match status" value="1"/>
</dbReference>
<sequence>MNTNKDKKLKDFKSLDEQIDLLEKRGLIIYNKDKAKRFLINTNYYRFSGYYKPFYIKDTEQFKEKTTFNDIYNLYNFDRELRNLIFSLTEQVEIKFKTWIAYYISENYGNQGHLEKELFKNEIDYYMLMGQLGGELKKSKEDFIDHHNKIYSGNIPTWVIIEILSFGAISKLYKNLLITHKKGIIKNKTIYNYEFIESWLQTITILRNMCAHHSRLYNRSLMKPKIPRQLNGQYIQGKENKLFVQLLILRELIDDEYEWIDFVRKLDMLFYKYKFQREFEMGFPYNWKKQLLGESITKYTVKTRMFIK</sequence>
<name>A0A1V1I158_9FIRM</name>
<dbReference type="KEGG" id="ril:CRIB_1339"/>
<dbReference type="RefSeq" id="WP_180701509.1">
    <property type="nucleotide sequence ID" value="NZ_JAVSGX010000014.1"/>
</dbReference>
<accession>A0A1V1I158</accession>
<evidence type="ECO:0000313" key="2">
    <source>
        <dbReference type="Proteomes" id="UP000245622"/>
    </source>
</evidence>
<gene>
    <name evidence="1" type="ORF">CRIB_1339</name>
</gene>
<organism evidence="1 2">
    <name type="scientific">Romboutsia ilealis</name>
    <dbReference type="NCBI Taxonomy" id="1115758"/>
    <lineage>
        <taxon>Bacteria</taxon>
        <taxon>Bacillati</taxon>
        <taxon>Bacillota</taxon>
        <taxon>Clostridia</taxon>
        <taxon>Peptostreptococcales</taxon>
        <taxon>Peptostreptococcaceae</taxon>
        <taxon>Romboutsia</taxon>
    </lineage>
</organism>
<dbReference type="InterPro" id="IPR017034">
    <property type="entry name" value="Abi_system_AbiD/AbiF"/>
</dbReference>
<dbReference type="EMBL" id="LN555523">
    <property type="protein sequence ID" value="CED93948.1"/>
    <property type="molecule type" value="Genomic_DNA"/>
</dbReference>
<dbReference type="Pfam" id="PF07751">
    <property type="entry name" value="Abi_2"/>
    <property type="match status" value="1"/>
</dbReference>
<keyword evidence="2" id="KW-1185">Reference proteome</keyword>